<dbReference type="InterPro" id="IPR036412">
    <property type="entry name" value="HAD-like_sf"/>
</dbReference>
<proteinExistence type="predicted"/>
<reference evidence="2 3" key="1">
    <citation type="submission" date="2018-01" db="EMBL/GenBank/DDBJ databases">
        <title>Harnessing the power of phylogenomics to disentangle the directionality and signatures of interkingdom host jumping in the parasitic fungal genus Tolypocladium.</title>
        <authorList>
            <person name="Quandt C.A."/>
            <person name="Patterson W."/>
            <person name="Spatafora J.W."/>
        </authorList>
    </citation>
    <scope>NUCLEOTIDE SEQUENCE [LARGE SCALE GENOMIC DNA]</scope>
    <source>
        <strain evidence="2 3">NRBC 100945</strain>
    </source>
</reference>
<gene>
    <name evidence="2" type="ORF">TPAR_05299</name>
</gene>
<dbReference type="Gene3D" id="3.40.50.1000">
    <property type="entry name" value="HAD superfamily/HAD-like"/>
    <property type="match status" value="1"/>
</dbReference>
<dbReference type="Gene3D" id="1.10.150.750">
    <property type="match status" value="1"/>
</dbReference>
<evidence type="ECO:0000313" key="3">
    <source>
        <dbReference type="Proteomes" id="UP000237481"/>
    </source>
</evidence>
<dbReference type="EMBL" id="PKSG01000515">
    <property type="protein sequence ID" value="POR34500.1"/>
    <property type="molecule type" value="Genomic_DNA"/>
</dbReference>
<dbReference type="SUPFAM" id="SSF56784">
    <property type="entry name" value="HAD-like"/>
    <property type="match status" value="1"/>
</dbReference>
<comment type="caution">
    <text evidence="2">The sequence shown here is derived from an EMBL/GenBank/DDBJ whole genome shotgun (WGS) entry which is preliminary data.</text>
</comment>
<dbReference type="AlphaFoldDB" id="A0A2S4KWF5"/>
<dbReference type="Pfam" id="PF00702">
    <property type="entry name" value="Hydrolase"/>
    <property type="match status" value="1"/>
</dbReference>
<evidence type="ECO:0000256" key="1">
    <source>
        <dbReference type="ARBA" id="ARBA00022801"/>
    </source>
</evidence>
<dbReference type="PANTHER" id="PTHR43316:SF9">
    <property type="entry name" value="ACID DEHALOGENASE, PUTATIVE (AFU_ORTHOLOGUE AFUA_6G14460)-RELATED"/>
    <property type="match status" value="1"/>
</dbReference>
<dbReference type="Proteomes" id="UP000237481">
    <property type="component" value="Unassembled WGS sequence"/>
</dbReference>
<keyword evidence="3" id="KW-1185">Reference proteome</keyword>
<keyword evidence="1" id="KW-0378">Hydrolase</keyword>
<dbReference type="InterPro" id="IPR023214">
    <property type="entry name" value="HAD_sf"/>
</dbReference>
<name>A0A2S4KWF5_9HYPO</name>
<evidence type="ECO:0008006" key="4">
    <source>
        <dbReference type="Google" id="ProtNLM"/>
    </source>
</evidence>
<protein>
    <recommendedName>
        <fullName evidence="4">Haloacid dehalogenase, type II</fullName>
    </recommendedName>
</protein>
<organism evidence="2 3">
    <name type="scientific">Tolypocladium paradoxum</name>
    <dbReference type="NCBI Taxonomy" id="94208"/>
    <lineage>
        <taxon>Eukaryota</taxon>
        <taxon>Fungi</taxon>
        <taxon>Dikarya</taxon>
        <taxon>Ascomycota</taxon>
        <taxon>Pezizomycotina</taxon>
        <taxon>Sordariomycetes</taxon>
        <taxon>Hypocreomycetidae</taxon>
        <taxon>Hypocreales</taxon>
        <taxon>Ophiocordycipitaceae</taxon>
        <taxon>Tolypocladium</taxon>
    </lineage>
</organism>
<dbReference type="OrthoDB" id="444127at2759"/>
<dbReference type="PANTHER" id="PTHR43316">
    <property type="entry name" value="HYDROLASE, HALOACID DELAHOGENASE-RELATED"/>
    <property type="match status" value="1"/>
</dbReference>
<evidence type="ECO:0000313" key="2">
    <source>
        <dbReference type="EMBL" id="POR34500.1"/>
    </source>
</evidence>
<accession>A0A2S4KWF5</accession>
<sequence>MTTTRPITSFTCLTFDCFGTLVDWEGGIYKALSPLTRDLPASHPLHNDRSATLRAFIRLEGEVQRSRPNALYYSVLAETYGNLATELGVETNEEDKAKFGTSVGDWPVYPDTIDALKRLHKHFKLVILSNVDRDSFKRTLTQQLTGIDFDAIYTAQEIGSYKPSLNNFEYLIEHCAKDLGVKKEGIIHTAQSLHHDHVPAMQMGLASAWIERGVEVESVMGGDIKAYEGKVSYSWHCRSMGEMADAVDAFMFQANSLDN</sequence>
<dbReference type="InterPro" id="IPR051540">
    <property type="entry name" value="S-2-haloacid_dehalogenase"/>
</dbReference>
<dbReference type="GO" id="GO:0016787">
    <property type="term" value="F:hydrolase activity"/>
    <property type="evidence" value="ECO:0007669"/>
    <property type="project" value="UniProtKB-KW"/>
</dbReference>